<evidence type="ECO:0000313" key="2">
    <source>
        <dbReference type="Proteomes" id="UP000499080"/>
    </source>
</evidence>
<accession>A0A4Y2PD54</accession>
<comment type="caution">
    <text evidence="1">The sequence shown here is derived from an EMBL/GenBank/DDBJ whole genome shotgun (WGS) entry which is preliminary data.</text>
</comment>
<sequence length="144" mass="16540">MAIASRKRLKGKVTKSLIWSFVEKLQLSLYELGKKGWTSNATKSCPWCIAAEEQWSIPYCNNLDISEYREWPNMSSRSRNSPEVELLEESCDCLNVDFSRLTFVAVIFPYSGNKSHIFGGIARSILLRRVKETTGSGQRRRKKE</sequence>
<name>A0A4Y2PD54_ARAVE</name>
<proteinExistence type="predicted"/>
<dbReference type="AlphaFoldDB" id="A0A4Y2PD54"/>
<protein>
    <submittedName>
        <fullName evidence="1">Uncharacterized protein</fullName>
    </submittedName>
</protein>
<keyword evidence="2" id="KW-1185">Reference proteome</keyword>
<dbReference type="EMBL" id="BGPR01010830">
    <property type="protein sequence ID" value="GBN48187.1"/>
    <property type="molecule type" value="Genomic_DNA"/>
</dbReference>
<evidence type="ECO:0000313" key="1">
    <source>
        <dbReference type="EMBL" id="GBN48187.1"/>
    </source>
</evidence>
<dbReference type="Proteomes" id="UP000499080">
    <property type="component" value="Unassembled WGS sequence"/>
</dbReference>
<gene>
    <name evidence="1" type="ORF">AVEN_268903_1</name>
</gene>
<reference evidence="1 2" key="1">
    <citation type="journal article" date="2019" name="Sci. Rep.">
        <title>Orb-weaving spider Araneus ventricosus genome elucidates the spidroin gene catalogue.</title>
        <authorList>
            <person name="Kono N."/>
            <person name="Nakamura H."/>
            <person name="Ohtoshi R."/>
            <person name="Moran D.A.P."/>
            <person name="Shinohara A."/>
            <person name="Yoshida Y."/>
            <person name="Fujiwara M."/>
            <person name="Mori M."/>
            <person name="Tomita M."/>
            <person name="Arakawa K."/>
        </authorList>
    </citation>
    <scope>NUCLEOTIDE SEQUENCE [LARGE SCALE GENOMIC DNA]</scope>
</reference>
<organism evidence="1 2">
    <name type="scientific">Araneus ventricosus</name>
    <name type="common">Orbweaver spider</name>
    <name type="synonym">Epeira ventricosa</name>
    <dbReference type="NCBI Taxonomy" id="182803"/>
    <lineage>
        <taxon>Eukaryota</taxon>
        <taxon>Metazoa</taxon>
        <taxon>Ecdysozoa</taxon>
        <taxon>Arthropoda</taxon>
        <taxon>Chelicerata</taxon>
        <taxon>Arachnida</taxon>
        <taxon>Araneae</taxon>
        <taxon>Araneomorphae</taxon>
        <taxon>Entelegynae</taxon>
        <taxon>Araneoidea</taxon>
        <taxon>Araneidae</taxon>
        <taxon>Araneus</taxon>
    </lineage>
</organism>